<keyword evidence="7 11" id="KW-0663">Pyridoxal phosphate</keyword>
<dbReference type="InterPro" id="IPR013785">
    <property type="entry name" value="Aldolase_TIM"/>
</dbReference>
<keyword evidence="5" id="KW-0949">S-adenosyl-L-methionine</keyword>
<protein>
    <submittedName>
        <fullName evidence="14">Lysine 2,3-aminomutase</fullName>
        <ecNumber evidence="14">5.4.3.2</ecNumber>
    </submittedName>
</protein>
<evidence type="ECO:0000256" key="8">
    <source>
        <dbReference type="ARBA" id="ARBA00023004"/>
    </source>
</evidence>
<sequence length="499" mass="55389">MFESDARRALATAVQPAATAFEDEEPPSQPRRHPQWKDVPHEQWDDWRWQTHNAVRSVRQLRHLLSFTPAELEALGRLEGEYKLAIPPYYFSLIDPRDPNDPIRLQSVPSPLEAENPSGYELDDPLEEDKDSPVPGLTHRYPDRALLITTPNCSMYCRYCTRKRATLTRGGWEGVSADDERMIDYVRSHREIRDVIVSGGDPLTLPVSKLRFYLENLKAIDHVDVIRIGTRVPVTLPQRLYDPELIELLASAEKVYIQTHFNHPREVTPEAVRVCKALLRAGMPINNHSVLLKGVNDDLGTMRSLLRGLLRAKVRPYYLFHCDPVTGAGHFRTSVWKGLEIMEGLRGHMSGIGIPTYVVDSPHGGGKIPMMPNYLVSMSDDAVVLRNYEGLLIRYQAEDKPAANGQPTNTRGVSGLLQGDKTVLIPEQNERMARRKPRVVRDGCGGDSDASDLGGEGNTDGGALRPIIPLPMLNGNGHANGNGNSNGNGHGHGQAASNG</sequence>
<dbReference type="Pfam" id="PF12544">
    <property type="entry name" value="LAM_C"/>
    <property type="match status" value="1"/>
</dbReference>
<evidence type="ECO:0000256" key="3">
    <source>
        <dbReference type="ARBA" id="ARBA00008703"/>
    </source>
</evidence>
<evidence type="ECO:0000256" key="2">
    <source>
        <dbReference type="ARBA" id="ARBA00001966"/>
    </source>
</evidence>
<dbReference type="EC" id="5.4.3.2" evidence="14"/>
<dbReference type="PROSITE" id="PS51918">
    <property type="entry name" value="RADICAL_SAM"/>
    <property type="match status" value="1"/>
</dbReference>
<accession>A0A6M5YJE1</accession>
<evidence type="ECO:0000256" key="10">
    <source>
        <dbReference type="ARBA" id="ARBA00023235"/>
    </source>
</evidence>
<feature type="region of interest" description="Disordered" evidence="12">
    <location>
        <begin position="1"/>
        <end position="39"/>
    </location>
</feature>
<evidence type="ECO:0000313" key="14">
    <source>
        <dbReference type="EMBL" id="QJW93082.1"/>
    </source>
</evidence>
<dbReference type="AlphaFoldDB" id="A0A6M5YJE1"/>
<dbReference type="Gene3D" id="6.20.120.40">
    <property type="match status" value="1"/>
</dbReference>
<evidence type="ECO:0000256" key="11">
    <source>
        <dbReference type="PIRSR" id="PIRSR603739-50"/>
    </source>
</evidence>
<dbReference type="InterPro" id="IPR058240">
    <property type="entry name" value="rSAM_sf"/>
</dbReference>
<dbReference type="RefSeq" id="WP_171469353.1">
    <property type="nucleotide sequence ID" value="NZ_CP053452.2"/>
</dbReference>
<keyword evidence="6" id="KW-0479">Metal-binding</keyword>
<feature type="domain" description="Radical SAM core" evidence="13">
    <location>
        <begin position="139"/>
        <end position="355"/>
    </location>
</feature>
<keyword evidence="8" id="KW-0408">Iron</keyword>
<keyword evidence="9" id="KW-0411">Iron-sulfur</keyword>
<comment type="cofactor">
    <cofactor evidence="1 11">
        <name>pyridoxal 5'-phosphate</name>
        <dbReference type="ChEBI" id="CHEBI:597326"/>
    </cofactor>
</comment>
<evidence type="ECO:0000256" key="12">
    <source>
        <dbReference type="SAM" id="MobiDB-lite"/>
    </source>
</evidence>
<dbReference type="Gene3D" id="3.20.20.70">
    <property type="entry name" value="Aldolase class I"/>
    <property type="match status" value="1"/>
</dbReference>
<dbReference type="Proteomes" id="UP000503447">
    <property type="component" value="Chromosome"/>
</dbReference>
<evidence type="ECO:0000256" key="6">
    <source>
        <dbReference type="ARBA" id="ARBA00022723"/>
    </source>
</evidence>
<keyword evidence="10 14" id="KW-0413">Isomerase</keyword>
<dbReference type="SFLD" id="SFLDG01070">
    <property type="entry name" value="PLP-dependent"/>
    <property type="match status" value="1"/>
</dbReference>
<evidence type="ECO:0000256" key="9">
    <source>
        <dbReference type="ARBA" id="ARBA00023014"/>
    </source>
</evidence>
<feature type="modified residue" description="N6-(pyridoxal phosphate)lysine" evidence="11">
    <location>
        <position position="367"/>
    </location>
</feature>
<feature type="compositionally biased region" description="Low complexity" evidence="12">
    <location>
        <begin position="9"/>
        <end position="20"/>
    </location>
</feature>
<dbReference type="InterPro" id="IPR007197">
    <property type="entry name" value="rSAM"/>
</dbReference>
<comment type="similarity">
    <text evidence="3">Belongs to the radical SAM superfamily. KamA family.</text>
</comment>
<dbReference type="EMBL" id="CP053452">
    <property type="protein sequence ID" value="QJW93082.1"/>
    <property type="molecule type" value="Genomic_DNA"/>
</dbReference>
<dbReference type="SFLD" id="SFLDS00029">
    <property type="entry name" value="Radical_SAM"/>
    <property type="match status" value="1"/>
</dbReference>
<dbReference type="GO" id="GO:0050066">
    <property type="term" value="F:L-lysine 2,3-aminomutase activity"/>
    <property type="evidence" value="ECO:0007669"/>
    <property type="project" value="UniProtKB-EC"/>
</dbReference>
<feature type="compositionally biased region" description="Acidic residues" evidence="12">
    <location>
        <begin position="121"/>
        <end position="130"/>
    </location>
</feature>
<keyword evidence="15" id="KW-1185">Reference proteome</keyword>
<dbReference type="KEGG" id="ftj:FTUN_0584"/>
<keyword evidence="4" id="KW-0004">4Fe-4S</keyword>
<dbReference type="InterPro" id="IPR025895">
    <property type="entry name" value="LAM_C_dom"/>
</dbReference>
<dbReference type="GO" id="GO:0046872">
    <property type="term" value="F:metal ion binding"/>
    <property type="evidence" value="ECO:0007669"/>
    <property type="project" value="UniProtKB-KW"/>
</dbReference>
<gene>
    <name evidence="14" type="ORF">FTUN_0584</name>
</gene>
<evidence type="ECO:0000313" key="15">
    <source>
        <dbReference type="Proteomes" id="UP000503447"/>
    </source>
</evidence>
<dbReference type="PANTHER" id="PTHR30538:SF1">
    <property type="entry name" value="L-LYSINE 2,3-AMINOMUTASE"/>
    <property type="match status" value="1"/>
</dbReference>
<dbReference type="GO" id="GO:0051539">
    <property type="term" value="F:4 iron, 4 sulfur cluster binding"/>
    <property type="evidence" value="ECO:0007669"/>
    <property type="project" value="UniProtKB-KW"/>
</dbReference>
<feature type="region of interest" description="Disordered" evidence="12">
    <location>
        <begin position="101"/>
        <end position="138"/>
    </location>
</feature>
<evidence type="ECO:0000256" key="7">
    <source>
        <dbReference type="ARBA" id="ARBA00022898"/>
    </source>
</evidence>
<evidence type="ECO:0000256" key="1">
    <source>
        <dbReference type="ARBA" id="ARBA00001933"/>
    </source>
</evidence>
<reference evidence="15" key="1">
    <citation type="submission" date="2020-05" db="EMBL/GenBank/DDBJ databases">
        <title>Frigoriglobus tundricola gen. nov., sp. nov., a psychrotolerant cellulolytic planctomycete of the family Gemmataceae with two divergent copies of 16S rRNA gene.</title>
        <authorList>
            <person name="Kulichevskaya I.S."/>
            <person name="Ivanova A.A."/>
            <person name="Naumoff D.G."/>
            <person name="Beletsky A.V."/>
            <person name="Rijpstra W.I.C."/>
            <person name="Sinninghe Damste J.S."/>
            <person name="Mardanov A.V."/>
            <person name="Ravin N.V."/>
            <person name="Dedysh S.N."/>
        </authorList>
    </citation>
    <scope>NUCLEOTIDE SEQUENCE [LARGE SCALE GENOMIC DNA]</scope>
    <source>
        <strain evidence="15">PL17</strain>
    </source>
</reference>
<dbReference type="Pfam" id="PF04055">
    <property type="entry name" value="Radical_SAM"/>
    <property type="match status" value="1"/>
</dbReference>
<dbReference type="PANTHER" id="PTHR30538">
    <property type="entry name" value="LYSINE 2,3-AMINOMUTASE-RELATED"/>
    <property type="match status" value="1"/>
</dbReference>
<dbReference type="Gene3D" id="6.10.140.1170">
    <property type="match status" value="1"/>
</dbReference>
<organism evidence="14 15">
    <name type="scientific">Frigoriglobus tundricola</name>
    <dbReference type="NCBI Taxonomy" id="2774151"/>
    <lineage>
        <taxon>Bacteria</taxon>
        <taxon>Pseudomonadati</taxon>
        <taxon>Planctomycetota</taxon>
        <taxon>Planctomycetia</taxon>
        <taxon>Gemmatales</taxon>
        <taxon>Gemmataceae</taxon>
        <taxon>Frigoriglobus</taxon>
    </lineage>
</organism>
<feature type="region of interest" description="Disordered" evidence="12">
    <location>
        <begin position="432"/>
        <end position="499"/>
    </location>
</feature>
<dbReference type="InterPro" id="IPR003739">
    <property type="entry name" value="Lys_aminomutase/Glu_NH3_mut"/>
</dbReference>
<feature type="compositionally biased region" description="Gly residues" evidence="12">
    <location>
        <begin position="478"/>
        <end position="492"/>
    </location>
</feature>
<dbReference type="SUPFAM" id="SSF102114">
    <property type="entry name" value="Radical SAM enzymes"/>
    <property type="match status" value="1"/>
</dbReference>
<name>A0A6M5YJE1_9BACT</name>
<comment type="cofactor">
    <cofactor evidence="2">
        <name>[4Fe-4S] cluster</name>
        <dbReference type="ChEBI" id="CHEBI:49883"/>
    </cofactor>
</comment>
<evidence type="ECO:0000256" key="5">
    <source>
        <dbReference type="ARBA" id="ARBA00022691"/>
    </source>
</evidence>
<proteinExistence type="inferred from homology"/>
<evidence type="ECO:0000259" key="13">
    <source>
        <dbReference type="PROSITE" id="PS51918"/>
    </source>
</evidence>
<dbReference type="CDD" id="cd01335">
    <property type="entry name" value="Radical_SAM"/>
    <property type="match status" value="1"/>
</dbReference>
<dbReference type="NCBIfam" id="TIGR00238">
    <property type="entry name" value="KamA family radical SAM protein"/>
    <property type="match status" value="1"/>
</dbReference>
<evidence type="ECO:0000256" key="4">
    <source>
        <dbReference type="ARBA" id="ARBA00022485"/>
    </source>
</evidence>